<organism evidence="4 5">
    <name type="scientific">Streptomyces microflavus</name>
    <name type="common">Streptomyces lipmanii</name>
    <dbReference type="NCBI Taxonomy" id="1919"/>
    <lineage>
        <taxon>Bacteria</taxon>
        <taxon>Bacillati</taxon>
        <taxon>Actinomycetota</taxon>
        <taxon>Actinomycetes</taxon>
        <taxon>Kitasatosporales</taxon>
        <taxon>Streptomycetaceae</taxon>
        <taxon>Streptomyces</taxon>
    </lineage>
</organism>
<feature type="repeat" description="WD" evidence="3">
    <location>
        <begin position="153"/>
        <end position="196"/>
    </location>
</feature>
<sequence length="373" mass="39514">MSAAGDGTLRLWKLPDLQAVPGLLQAHASPVNAMTSIPGHGPEPDRLLSGGADRIVRNWVVDEAVFGQEPKAWNRVTASAVCPAAPRRLAVARASRVIIKDLATGAETTRLKGRHVTALAWPQIGARRALAVAVGYDIICVDPETNRQIGPEMTGHLLPIRSLITVPSASGDLLASAGADGTVCVWQPASGEQLARFGDHEFTVRSLATYQNSQTRLLASGGSDGNIRVWNTDTLEQHGSTIKCDQNVINDLAFVTPEDGDLLIAVAGQDGTLKLWDPQTCRAVRTLNCTDGELSAVTSLRLPYGRTALAVAGTTSIHVWDAAAAARPLLQIVTGSPIETLKAVQDRNQVTSSILLASGEAGAMAFRLQHDQL</sequence>
<dbReference type="SMART" id="SM00320">
    <property type="entry name" value="WD40"/>
    <property type="match status" value="5"/>
</dbReference>
<dbReference type="PANTHER" id="PTHR19879:SF9">
    <property type="entry name" value="TRANSCRIPTION INITIATION FACTOR TFIID SUBUNIT 5"/>
    <property type="match status" value="1"/>
</dbReference>
<dbReference type="PROSITE" id="PS00678">
    <property type="entry name" value="WD_REPEATS_1"/>
    <property type="match status" value="1"/>
</dbReference>
<dbReference type="Proteomes" id="UP000498740">
    <property type="component" value="Unassembled WGS sequence"/>
</dbReference>
<evidence type="ECO:0000313" key="4">
    <source>
        <dbReference type="EMBL" id="GFN09741.1"/>
    </source>
</evidence>
<dbReference type="InterPro" id="IPR020472">
    <property type="entry name" value="WD40_PAC1"/>
</dbReference>
<dbReference type="InterPro" id="IPR001680">
    <property type="entry name" value="WD40_rpt"/>
</dbReference>
<evidence type="ECO:0000256" key="1">
    <source>
        <dbReference type="ARBA" id="ARBA00022574"/>
    </source>
</evidence>
<feature type="repeat" description="WD" evidence="3">
    <location>
        <begin position="197"/>
        <end position="240"/>
    </location>
</feature>
<gene>
    <name evidence="4" type="ORF">Smic_82970</name>
</gene>
<proteinExistence type="predicted"/>
<evidence type="ECO:0000256" key="3">
    <source>
        <dbReference type="PROSITE-ProRule" id="PRU00221"/>
    </source>
</evidence>
<name>A0A7J0D4S3_STRMI</name>
<evidence type="ECO:0000256" key="2">
    <source>
        <dbReference type="ARBA" id="ARBA00022737"/>
    </source>
</evidence>
<protein>
    <recommendedName>
        <fullName evidence="6">WD domain-containing protein, G-beta repeat-containing protein</fullName>
    </recommendedName>
</protein>
<dbReference type="SUPFAM" id="SSF50978">
    <property type="entry name" value="WD40 repeat-like"/>
    <property type="match status" value="2"/>
</dbReference>
<dbReference type="PANTHER" id="PTHR19879">
    <property type="entry name" value="TRANSCRIPTION INITIATION FACTOR TFIID"/>
    <property type="match status" value="1"/>
</dbReference>
<dbReference type="Pfam" id="PF00400">
    <property type="entry name" value="WD40"/>
    <property type="match status" value="4"/>
</dbReference>
<dbReference type="PROSITE" id="PS50294">
    <property type="entry name" value="WD_REPEATS_REGION"/>
    <property type="match status" value="1"/>
</dbReference>
<comment type="caution">
    <text evidence="4">The sequence shown here is derived from an EMBL/GenBank/DDBJ whole genome shotgun (WGS) entry which is preliminary data.</text>
</comment>
<feature type="repeat" description="WD" evidence="3">
    <location>
        <begin position="263"/>
        <end position="286"/>
    </location>
</feature>
<dbReference type="Gene3D" id="2.130.10.10">
    <property type="entry name" value="YVTN repeat-like/Quinoprotein amine dehydrogenase"/>
    <property type="match status" value="2"/>
</dbReference>
<keyword evidence="1 3" id="KW-0853">WD repeat</keyword>
<dbReference type="PRINTS" id="PR00320">
    <property type="entry name" value="GPROTEINBRPT"/>
</dbReference>
<dbReference type="PROSITE" id="PS50082">
    <property type="entry name" value="WD_REPEATS_2"/>
    <property type="match status" value="4"/>
</dbReference>
<dbReference type="InterPro" id="IPR019775">
    <property type="entry name" value="WD40_repeat_CS"/>
</dbReference>
<feature type="repeat" description="WD" evidence="3">
    <location>
        <begin position="1"/>
        <end position="14"/>
    </location>
</feature>
<dbReference type="AlphaFoldDB" id="A0A7J0D4S3"/>
<dbReference type="InterPro" id="IPR036322">
    <property type="entry name" value="WD40_repeat_dom_sf"/>
</dbReference>
<keyword evidence="2" id="KW-0677">Repeat</keyword>
<evidence type="ECO:0000313" key="5">
    <source>
        <dbReference type="Proteomes" id="UP000498740"/>
    </source>
</evidence>
<dbReference type="EMBL" id="BLWD01000003">
    <property type="protein sequence ID" value="GFN09741.1"/>
    <property type="molecule type" value="Genomic_DNA"/>
</dbReference>
<accession>A0A7J0D4S3</accession>
<dbReference type="InterPro" id="IPR015943">
    <property type="entry name" value="WD40/YVTN_repeat-like_dom_sf"/>
</dbReference>
<reference evidence="4 5" key="1">
    <citation type="submission" date="2020-05" db="EMBL/GenBank/DDBJ databases">
        <title>Whole genome shotgun sequence of Streptomyces microflavus NBRC 13062.</title>
        <authorList>
            <person name="Komaki H."/>
            <person name="Tamura T."/>
        </authorList>
    </citation>
    <scope>NUCLEOTIDE SEQUENCE [LARGE SCALE GENOMIC DNA]</scope>
    <source>
        <strain evidence="4 5">NBRC 13062</strain>
    </source>
</reference>
<evidence type="ECO:0008006" key="6">
    <source>
        <dbReference type="Google" id="ProtNLM"/>
    </source>
</evidence>